<accession>A0AAW0B307</accession>
<dbReference type="EMBL" id="JAWWNJ010000043">
    <property type="protein sequence ID" value="KAK7019615.1"/>
    <property type="molecule type" value="Genomic_DNA"/>
</dbReference>
<feature type="region of interest" description="Disordered" evidence="1">
    <location>
        <begin position="1"/>
        <end position="50"/>
    </location>
</feature>
<gene>
    <name evidence="2" type="ORF">R3P38DRAFT_1255110</name>
</gene>
<evidence type="ECO:0000313" key="2">
    <source>
        <dbReference type="EMBL" id="KAK7019615.1"/>
    </source>
</evidence>
<sequence>MYSGSDTSSTTASAGSPPGSNASAESIGEWRDEVAALENTDADSDFSPSNRSQFDCLPLSLLPSRNESGPLVPQRLCSTPYESETGELHLPIIFDVINSSEYGILVSDALNGGARWLRHSDDEVVFRYGPSLSIQLEWPGYQQWSRRIRVPDSRSPPRRPFTMAMLARSIARCIRQFVLQCYTEPMQADADERWKIGPGPNEIKLEDLILECIDEVAKGCWQPQLKLRRPL</sequence>
<name>A0AAW0B307_9AGAR</name>
<dbReference type="Proteomes" id="UP001362999">
    <property type="component" value="Unassembled WGS sequence"/>
</dbReference>
<dbReference type="AlphaFoldDB" id="A0AAW0B307"/>
<evidence type="ECO:0000313" key="3">
    <source>
        <dbReference type="Proteomes" id="UP001362999"/>
    </source>
</evidence>
<keyword evidence="3" id="KW-1185">Reference proteome</keyword>
<protein>
    <submittedName>
        <fullName evidence="2">Uncharacterized protein</fullName>
    </submittedName>
</protein>
<comment type="caution">
    <text evidence="2">The sequence shown here is derived from an EMBL/GenBank/DDBJ whole genome shotgun (WGS) entry which is preliminary data.</text>
</comment>
<reference evidence="2 3" key="1">
    <citation type="journal article" date="2024" name="J Genomics">
        <title>Draft genome sequencing and assembly of Favolaschia claudopus CIRM-BRFM 2984 isolated from oak limbs.</title>
        <authorList>
            <person name="Navarro D."/>
            <person name="Drula E."/>
            <person name="Chaduli D."/>
            <person name="Cazenave R."/>
            <person name="Ahrendt S."/>
            <person name="Wang J."/>
            <person name="Lipzen A."/>
            <person name="Daum C."/>
            <person name="Barry K."/>
            <person name="Grigoriev I.V."/>
            <person name="Favel A."/>
            <person name="Rosso M.N."/>
            <person name="Martin F."/>
        </authorList>
    </citation>
    <scope>NUCLEOTIDE SEQUENCE [LARGE SCALE GENOMIC DNA]</scope>
    <source>
        <strain evidence="2 3">CIRM-BRFM 2984</strain>
    </source>
</reference>
<evidence type="ECO:0000256" key="1">
    <source>
        <dbReference type="SAM" id="MobiDB-lite"/>
    </source>
</evidence>
<feature type="compositionally biased region" description="Low complexity" evidence="1">
    <location>
        <begin position="1"/>
        <end position="24"/>
    </location>
</feature>
<proteinExistence type="predicted"/>
<organism evidence="2 3">
    <name type="scientific">Favolaschia claudopus</name>
    <dbReference type="NCBI Taxonomy" id="2862362"/>
    <lineage>
        <taxon>Eukaryota</taxon>
        <taxon>Fungi</taxon>
        <taxon>Dikarya</taxon>
        <taxon>Basidiomycota</taxon>
        <taxon>Agaricomycotina</taxon>
        <taxon>Agaricomycetes</taxon>
        <taxon>Agaricomycetidae</taxon>
        <taxon>Agaricales</taxon>
        <taxon>Marasmiineae</taxon>
        <taxon>Mycenaceae</taxon>
        <taxon>Favolaschia</taxon>
    </lineage>
</organism>